<dbReference type="AlphaFoldDB" id="A0A7W7C4T4"/>
<dbReference type="RefSeq" id="WP_246492451.1">
    <property type="nucleotide sequence ID" value="NZ_BAAAUI010000003.1"/>
</dbReference>
<name>A0A7W7C4T4_9PSEU</name>
<protein>
    <submittedName>
        <fullName evidence="1">Uncharacterized protein</fullName>
    </submittedName>
</protein>
<dbReference type="EMBL" id="JACHMH010000001">
    <property type="protein sequence ID" value="MBB4674560.1"/>
    <property type="molecule type" value="Genomic_DNA"/>
</dbReference>
<sequence length="79" mass="8738">MHGSLEVRKYLWEQDDTVAKGSGVPLPRNGEPSRISAEQVHRARMAVARGALDAEDCRMLLDMLGLVPSEEDGIPPVRR</sequence>
<gene>
    <name evidence="1" type="ORF">HNR67_000678</name>
</gene>
<reference evidence="1 2" key="1">
    <citation type="submission" date="2020-08" db="EMBL/GenBank/DDBJ databases">
        <title>Sequencing the genomes of 1000 actinobacteria strains.</title>
        <authorList>
            <person name="Klenk H.-P."/>
        </authorList>
    </citation>
    <scope>NUCLEOTIDE SEQUENCE [LARGE SCALE GENOMIC DNA]</scope>
    <source>
        <strain evidence="1 2">DSM 44230</strain>
    </source>
</reference>
<evidence type="ECO:0000313" key="1">
    <source>
        <dbReference type="EMBL" id="MBB4674560.1"/>
    </source>
</evidence>
<evidence type="ECO:0000313" key="2">
    <source>
        <dbReference type="Proteomes" id="UP000533598"/>
    </source>
</evidence>
<accession>A0A7W7C4T4</accession>
<comment type="caution">
    <text evidence="1">The sequence shown here is derived from an EMBL/GenBank/DDBJ whole genome shotgun (WGS) entry which is preliminary data.</text>
</comment>
<dbReference type="Proteomes" id="UP000533598">
    <property type="component" value="Unassembled WGS sequence"/>
</dbReference>
<organism evidence="1 2">
    <name type="scientific">Crossiella cryophila</name>
    <dbReference type="NCBI Taxonomy" id="43355"/>
    <lineage>
        <taxon>Bacteria</taxon>
        <taxon>Bacillati</taxon>
        <taxon>Actinomycetota</taxon>
        <taxon>Actinomycetes</taxon>
        <taxon>Pseudonocardiales</taxon>
        <taxon>Pseudonocardiaceae</taxon>
        <taxon>Crossiella</taxon>
    </lineage>
</organism>
<proteinExistence type="predicted"/>
<keyword evidence="2" id="KW-1185">Reference proteome</keyword>